<comment type="caution">
    <text evidence="12">The sequence shown here is derived from an EMBL/GenBank/DDBJ whole genome shotgun (WGS) entry which is preliminary data.</text>
</comment>
<evidence type="ECO:0000256" key="2">
    <source>
        <dbReference type="ARBA" id="ARBA00009441"/>
    </source>
</evidence>
<dbReference type="AlphaFoldDB" id="A0A9Q2D0N9"/>
<dbReference type="InterPro" id="IPR003395">
    <property type="entry name" value="RecF/RecN/SMC_N"/>
</dbReference>
<evidence type="ECO:0000256" key="10">
    <source>
        <dbReference type="SAM" id="Coils"/>
    </source>
</evidence>
<feature type="domain" description="AAA+ ATPase" evidence="11">
    <location>
        <begin position="24"/>
        <end position="511"/>
    </location>
</feature>
<dbReference type="SMART" id="SM00382">
    <property type="entry name" value="AAA"/>
    <property type="match status" value="1"/>
</dbReference>
<comment type="similarity">
    <text evidence="2 9">Belongs to the RecN family.</text>
</comment>
<organism evidence="12 13">
    <name type="scientific">Nosocomiicoccus ampullae</name>
    <dbReference type="NCBI Taxonomy" id="489910"/>
    <lineage>
        <taxon>Bacteria</taxon>
        <taxon>Bacillati</taxon>
        <taxon>Bacillota</taxon>
        <taxon>Bacilli</taxon>
        <taxon>Bacillales</taxon>
        <taxon>Staphylococcaceae</taxon>
        <taxon>Nosocomiicoccus</taxon>
    </lineage>
</organism>
<evidence type="ECO:0000256" key="3">
    <source>
        <dbReference type="ARBA" id="ARBA00021315"/>
    </source>
</evidence>
<evidence type="ECO:0000313" key="12">
    <source>
        <dbReference type="EMBL" id="MBB5176402.1"/>
    </source>
</evidence>
<accession>A0A9Q2D0N9</accession>
<keyword evidence="6" id="KW-0067">ATP-binding</keyword>
<keyword evidence="5 9" id="KW-0227">DNA damage</keyword>
<dbReference type="Proteomes" id="UP000579136">
    <property type="component" value="Unassembled WGS sequence"/>
</dbReference>
<dbReference type="GO" id="GO:0006310">
    <property type="term" value="P:DNA recombination"/>
    <property type="evidence" value="ECO:0007669"/>
    <property type="project" value="InterPro"/>
</dbReference>
<evidence type="ECO:0000256" key="6">
    <source>
        <dbReference type="ARBA" id="ARBA00022840"/>
    </source>
</evidence>
<dbReference type="RefSeq" id="WP_183674829.1">
    <property type="nucleotide sequence ID" value="NZ_CBCRYX010000008.1"/>
</dbReference>
<reference evidence="12 13" key="1">
    <citation type="submission" date="2020-08" db="EMBL/GenBank/DDBJ databases">
        <title>Genomic Encyclopedia of Type Strains, Phase IV (KMG-IV): sequencing the most valuable type-strain genomes for metagenomic binning, comparative biology and taxonomic classification.</title>
        <authorList>
            <person name="Goeker M."/>
        </authorList>
    </citation>
    <scope>NUCLEOTIDE SEQUENCE [LARGE SCALE GENOMIC DNA]</scope>
    <source>
        <strain evidence="12 13">DSM 19163</strain>
    </source>
</reference>
<dbReference type="GO" id="GO:0005524">
    <property type="term" value="F:ATP binding"/>
    <property type="evidence" value="ECO:0007669"/>
    <property type="project" value="UniProtKB-KW"/>
</dbReference>
<dbReference type="GO" id="GO:0043590">
    <property type="term" value="C:bacterial nucleoid"/>
    <property type="evidence" value="ECO:0007669"/>
    <property type="project" value="TreeGrafter"/>
</dbReference>
<feature type="coiled-coil region" evidence="10">
    <location>
        <begin position="295"/>
        <end position="350"/>
    </location>
</feature>
<comment type="function">
    <text evidence="1 9">May be involved in recombinational repair of damaged DNA.</text>
</comment>
<dbReference type="Gene3D" id="3.40.50.300">
    <property type="entry name" value="P-loop containing nucleotide triphosphate hydrolases"/>
    <property type="match status" value="2"/>
</dbReference>
<evidence type="ECO:0000259" key="11">
    <source>
        <dbReference type="SMART" id="SM00382"/>
    </source>
</evidence>
<evidence type="ECO:0000256" key="1">
    <source>
        <dbReference type="ARBA" id="ARBA00003618"/>
    </source>
</evidence>
<dbReference type="GO" id="GO:0006281">
    <property type="term" value="P:DNA repair"/>
    <property type="evidence" value="ECO:0007669"/>
    <property type="project" value="UniProtKB-KW"/>
</dbReference>
<evidence type="ECO:0000256" key="9">
    <source>
        <dbReference type="PIRNR" id="PIRNR003128"/>
    </source>
</evidence>
<evidence type="ECO:0000256" key="7">
    <source>
        <dbReference type="ARBA" id="ARBA00023204"/>
    </source>
</evidence>
<dbReference type="PANTHER" id="PTHR11059:SF0">
    <property type="entry name" value="DNA REPAIR PROTEIN RECN"/>
    <property type="match status" value="1"/>
</dbReference>
<name>A0A9Q2D0N9_9STAP</name>
<proteinExistence type="inferred from homology"/>
<keyword evidence="7 9" id="KW-0234">DNA repair</keyword>
<keyword evidence="10" id="KW-0175">Coiled coil</keyword>
<evidence type="ECO:0000256" key="8">
    <source>
        <dbReference type="ARBA" id="ARBA00033408"/>
    </source>
</evidence>
<keyword evidence="13" id="KW-1185">Reference proteome</keyword>
<dbReference type="Pfam" id="PF02463">
    <property type="entry name" value="SMC_N"/>
    <property type="match status" value="1"/>
</dbReference>
<dbReference type="CDD" id="cd03241">
    <property type="entry name" value="ABC_RecN"/>
    <property type="match status" value="1"/>
</dbReference>
<dbReference type="PANTHER" id="PTHR11059">
    <property type="entry name" value="DNA REPAIR PROTEIN RECN"/>
    <property type="match status" value="1"/>
</dbReference>
<dbReference type="NCBIfam" id="TIGR00634">
    <property type="entry name" value="recN"/>
    <property type="match status" value="1"/>
</dbReference>
<keyword evidence="4" id="KW-0547">Nucleotide-binding</keyword>
<dbReference type="InterPro" id="IPR004604">
    <property type="entry name" value="DNA_recomb/repair_RecN"/>
</dbReference>
<evidence type="ECO:0000256" key="5">
    <source>
        <dbReference type="ARBA" id="ARBA00022763"/>
    </source>
</evidence>
<gene>
    <name evidence="12" type="ORF">HNQ45_001290</name>
</gene>
<sequence length="558" mass="65230">MANILLRLNINNFAVLENVELDFYNNLTIISGESGAGKSMLIDALAYLAGKRASMEDIRYDTSGLVLEGVFDFPETERLNILLEEYNIPVDEIFIVKREIMHNKKSIVKINNQMVTLGQLQAIMREVFTIHTQNRNDDLLESEQQIDYLDKYIELYDEDDFHTYQELFYKYEKIQKRIEELEYKDRNRLEQLELLEHQYNEIQLMNFNSPTEEDDLEKELEYLTNFESVNEVFHKIKTILEGDVSLQSLLYEVVHQLETMNQFDEKYKLYYNQLEESYHLLNELNSEVTHDLSNLEYDEERLNEIQERLNNINHLKRKYNQTFKGLIELKEALETDINDLKNFSESYEELISEKERVFKSLNTYAKKLHHIRDDRKDFLENAIIKELEDLDMQDAEFKIINKEGQFNKLGFSNVEFYITTNKGEPLKPLNKVASGGEISRINLALRTIFSMFENQALVILDEIDSGVSGKVATKMAEKMKLLSKTRQVFAISHLPQAAAVADHHLHVHKTTVNDRTVSTAEYLDNETHVKEIARMLSGSTINEAAIKNAEELIKTSKQ</sequence>
<evidence type="ECO:0000313" key="13">
    <source>
        <dbReference type="Proteomes" id="UP000579136"/>
    </source>
</evidence>
<evidence type="ECO:0000256" key="4">
    <source>
        <dbReference type="ARBA" id="ARBA00022741"/>
    </source>
</evidence>
<dbReference type="InterPro" id="IPR003593">
    <property type="entry name" value="AAA+_ATPase"/>
</dbReference>
<dbReference type="InterPro" id="IPR027417">
    <property type="entry name" value="P-loop_NTPase"/>
</dbReference>
<dbReference type="GO" id="GO:0009432">
    <property type="term" value="P:SOS response"/>
    <property type="evidence" value="ECO:0007669"/>
    <property type="project" value="TreeGrafter"/>
</dbReference>
<dbReference type="PIRSF" id="PIRSF003128">
    <property type="entry name" value="RecN"/>
    <property type="match status" value="1"/>
</dbReference>
<dbReference type="EMBL" id="JACHHF010000007">
    <property type="protein sequence ID" value="MBB5176402.1"/>
    <property type="molecule type" value="Genomic_DNA"/>
</dbReference>
<dbReference type="SUPFAM" id="SSF52540">
    <property type="entry name" value="P-loop containing nucleoside triphosphate hydrolases"/>
    <property type="match status" value="2"/>
</dbReference>
<protein>
    <recommendedName>
        <fullName evidence="3 9">DNA repair protein RecN</fullName>
    </recommendedName>
    <alternativeName>
        <fullName evidence="8 9">Recombination protein N</fullName>
    </alternativeName>
</protein>